<keyword evidence="1" id="KW-1133">Transmembrane helix</keyword>
<organism evidence="2 3">
    <name type="scientific">Hyaloscypha variabilis (strain UAMH 11265 / GT02V1 / F)</name>
    <name type="common">Meliniomyces variabilis</name>
    <dbReference type="NCBI Taxonomy" id="1149755"/>
    <lineage>
        <taxon>Eukaryota</taxon>
        <taxon>Fungi</taxon>
        <taxon>Dikarya</taxon>
        <taxon>Ascomycota</taxon>
        <taxon>Pezizomycotina</taxon>
        <taxon>Leotiomycetes</taxon>
        <taxon>Helotiales</taxon>
        <taxon>Hyaloscyphaceae</taxon>
        <taxon>Hyaloscypha</taxon>
        <taxon>Hyaloscypha variabilis</taxon>
    </lineage>
</organism>
<dbReference type="Proteomes" id="UP000235786">
    <property type="component" value="Unassembled WGS sequence"/>
</dbReference>
<evidence type="ECO:0000313" key="3">
    <source>
        <dbReference type="Proteomes" id="UP000235786"/>
    </source>
</evidence>
<keyword evidence="1" id="KW-0472">Membrane</keyword>
<accession>A0A2J6S4H2</accession>
<keyword evidence="3" id="KW-1185">Reference proteome</keyword>
<keyword evidence="1" id="KW-0812">Transmembrane</keyword>
<reference evidence="2 3" key="1">
    <citation type="submission" date="2016-04" db="EMBL/GenBank/DDBJ databases">
        <title>A degradative enzymes factory behind the ericoid mycorrhizal symbiosis.</title>
        <authorList>
            <consortium name="DOE Joint Genome Institute"/>
            <person name="Martino E."/>
            <person name="Morin E."/>
            <person name="Grelet G."/>
            <person name="Kuo A."/>
            <person name="Kohler A."/>
            <person name="Daghino S."/>
            <person name="Barry K."/>
            <person name="Choi C."/>
            <person name="Cichocki N."/>
            <person name="Clum A."/>
            <person name="Copeland A."/>
            <person name="Hainaut M."/>
            <person name="Haridas S."/>
            <person name="Labutti K."/>
            <person name="Lindquist E."/>
            <person name="Lipzen A."/>
            <person name="Khouja H.-R."/>
            <person name="Murat C."/>
            <person name="Ohm R."/>
            <person name="Olson A."/>
            <person name="Spatafora J."/>
            <person name="Veneault-Fourrey C."/>
            <person name="Henrissat B."/>
            <person name="Grigoriev I."/>
            <person name="Martin F."/>
            <person name="Perotto S."/>
        </authorList>
    </citation>
    <scope>NUCLEOTIDE SEQUENCE [LARGE SCALE GENOMIC DNA]</scope>
    <source>
        <strain evidence="2 3">F</strain>
    </source>
</reference>
<feature type="transmembrane region" description="Helical" evidence="1">
    <location>
        <begin position="38"/>
        <end position="65"/>
    </location>
</feature>
<proteinExistence type="predicted"/>
<sequence>MEGDPGPANAASFQSTKSRHDVSPQIMSLPISISSGRIVLGLIFELMVFLSWTATSLLILVWIYFRIEQSFQYRSTPTWIAALPALVFVASGCLFPPFRKSIIPLIIPVEGRQKRLVTAAKKRRGICCWTCCCGRSSFADFAYGNAIMTEVNALAQVYGNVSILVPADWRFTPGRRIKVEDVSNIRFDSELFIRFRELYFRNRSWIQRFLEMKEVKEIVVINFKLLPLDIADALQKNDWPSSTNPDWIYTSSHPTQTPRLDQQILIHLRRNPHHSDCAAYQKWKKNASPVTQLLERLRLHSVLKTLRLPLDNYKLYQFPQFPQFPQAPSGKAQPE</sequence>
<evidence type="ECO:0000313" key="2">
    <source>
        <dbReference type="EMBL" id="PMD45651.1"/>
    </source>
</evidence>
<dbReference type="OrthoDB" id="5355526at2759"/>
<name>A0A2J6S4H2_HYAVF</name>
<dbReference type="AlphaFoldDB" id="A0A2J6S4H2"/>
<dbReference type="EMBL" id="KZ613940">
    <property type="protein sequence ID" value="PMD45651.1"/>
    <property type="molecule type" value="Genomic_DNA"/>
</dbReference>
<gene>
    <name evidence="2" type="ORF">L207DRAFT_562775</name>
</gene>
<feature type="transmembrane region" description="Helical" evidence="1">
    <location>
        <begin position="77"/>
        <end position="98"/>
    </location>
</feature>
<evidence type="ECO:0000256" key="1">
    <source>
        <dbReference type="SAM" id="Phobius"/>
    </source>
</evidence>
<protein>
    <submittedName>
        <fullName evidence="2">Uncharacterized protein</fullName>
    </submittedName>
</protein>